<dbReference type="Proteomes" id="UP000243140">
    <property type="component" value="Unassembled WGS sequence"/>
</dbReference>
<evidence type="ECO:0000313" key="2">
    <source>
        <dbReference type="Proteomes" id="UP000243140"/>
    </source>
</evidence>
<organism evidence="1 2">
    <name type="scientific">Mycobacterium malmoense</name>
    <dbReference type="NCBI Taxonomy" id="1780"/>
    <lineage>
        <taxon>Bacteria</taxon>
        <taxon>Bacillati</taxon>
        <taxon>Actinomycetota</taxon>
        <taxon>Actinomycetes</taxon>
        <taxon>Mycobacteriales</taxon>
        <taxon>Mycobacteriaceae</taxon>
        <taxon>Mycobacterium</taxon>
    </lineage>
</organism>
<keyword evidence="1" id="KW-0547">Nucleotide-binding</keyword>
<keyword evidence="2" id="KW-1185">Reference proteome</keyword>
<reference evidence="1 2" key="1">
    <citation type="submission" date="2017-02" db="EMBL/GenBank/DDBJ databases">
        <title>The new phylogeny of genus Mycobacterium.</title>
        <authorList>
            <person name="Tortoli E."/>
            <person name="Trovato A."/>
            <person name="Cirillo D.M."/>
        </authorList>
    </citation>
    <scope>NUCLEOTIDE SEQUENCE [LARGE SCALE GENOMIC DNA]</scope>
    <source>
        <strain evidence="1 2">IP1130001</strain>
    </source>
</reference>
<keyword evidence="1" id="KW-0067">ATP-binding</keyword>
<name>A0ABX3SSX6_MYCMA</name>
<dbReference type="GO" id="GO:0005524">
    <property type="term" value="F:ATP binding"/>
    <property type="evidence" value="ECO:0007669"/>
    <property type="project" value="UniProtKB-KW"/>
</dbReference>
<sequence>MQALEIERTLSALNRKSIKGIRHEIKNLPNVLSSLADSRQHDVLLKALDEVTAKRKTEADFGTERQRLRQLKTSGIDDAELDLWLAMLENDLPAGKDALARGADPNISLGKVLDRYRDVDLD</sequence>
<comment type="caution">
    <text evidence="1">The sequence shown here is derived from an EMBL/GenBank/DDBJ whole genome shotgun (WGS) entry which is preliminary data.</text>
</comment>
<accession>A0ABX3SSX6</accession>
<evidence type="ECO:0000313" key="1">
    <source>
        <dbReference type="EMBL" id="ORA83325.1"/>
    </source>
</evidence>
<gene>
    <name evidence="1" type="ORF">BST29_10530</name>
</gene>
<protein>
    <submittedName>
        <fullName evidence="1">Spermidine/putrescine ABC transporter ATP-binding protein</fullName>
    </submittedName>
</protein>
<proteinExistence type="predicted"/>
<dbReference type="EMBL" id="MVHV01000008">
    <property type="protein sequence ID" value="ORA83325.1"/>
    <property type="molecule type" value="Genomic_DNA"/>
</dbReference>